<dbReference type="GO" id="GO:0015031">
    <property type="term" value="P:protein transport"/>
    <property type="evidence" value="ECO:0007669"/>
    <property type="project" value="UniProtKB-KW"/>
</dbReference>
<dbReference type="AlphaFoldDB" id="A0A364LNI3"/>
<keyword evidence="6" id="KW-0145">Chemotaxis</keyword>
<comment type="caution">
    <text evidence="12">The sequence shown here is derived from an EMBL/GenBank/DDBJ whole genome shotgun (WGS) entry which is preliminary data.</text>
</comment>
<evidence type="ECO:0000256" key="9">
    <source>
        <dbReference type="ARBA" id="ARBA00023136"/>
    </source>
</evidence>
<dbReference type="GO" id="GO:0009288">
    <property type="term" value="C:bacterial-type flagellum"/>
    <property type="evidence" value="ECO:0007669"/>
    <property type="project" value="InterPro"/>
</dbReference>
<dbReference type="GO" id="GO:0006935">
    <property type="term" value="P:chemotaxis"/>
    <property type="evidence" value="ECO:0007669"/>
    <property type="project" value="UniProtKB-KW"/>
</dbReference>
<evidence type="ECO:0000256" key="6">
    <source>
        <dbReference type="ARBA" id="ARBA00022500"/>
    </source>
</evidence>
<evidence type="ECO:0000256" key="11">
    <source>
        <dbReference type="SAM" id="Coils"/>
    </source>
</evidence>
<evidence type="ECO:0000256" key="3">
    <source>
        <dbReference type="ARBA" id="ARBA00020392"/>
    </source>
</evidence>
<keyword evidence="4" id="KW-0813">Transport</keyword>
<feature type="coiled-coil region" evidence="11">
    <location>
        <begin position="82"/>
        <end position="137"/>
    </location>
</feature>
<evidence type="ECO:0000256" key="7">
    <source>
        <dbReference type="ARBA" id="ARBA00022795"/>
    </source>
</evidence>
<dbReference type="GO" id="GO:0005886">
    <property type="term" value="C:plasma membrane"/>
    <property type="evidence" value="ECO:0007669"/>
    <property type="project" value="UniProtKB-SubCell"/>
</dbReference>
<organism evidence="12 13">
    <name type="scientific">Legionella quinlivanii</name>
    <dbReference type="NCBI Taxonomy" id="45073"/>
    <lineage>
        <taxon>Bacteria</taxon>
        <taxon>Pseudomonadati</taxon>
        <taxon>Pseudomonadota</taxon>
        <taxon>Gammaproteobacteria</taxon>
        <taxon>Legionellales</taxon>
        <taxon>Legionellaceae</taxon>
        <taxon>Legionella</taxon>
    </lineage>
</organism>
<keyword evidence="5" id="KW-1003">Cell membrane</keyword>
<evidence type="ECO:0000256" key="5">
    <source>
        <dbReference type="ARBA" id="ARBA00022475"/>
    </source>
</evidence>
<dbReference type="Gene3D" id="1.10.287.1700">
    <property type="match status" value="1"/>
</dbReference>
<keyword evidence="12" id="KW-0966">Cell projection</keyword>
<comment type="subcellular location">
    <subcellularLocation>
        <location evidence="1">Cell membrane</location>
        <topology evidence="1">Peripheral membrane protein</topology>
        <orientation evidence="1">Cytoplasmic side</orientation>
    </subcellularLocation>
</comment>
<dbReference type="InterPro" id="IPR052570">
    <property type="entry name" value="FliJ"/>
</dbReference>
<protein>
    <recommendedName>
        <fullName evidence="3">Flagellar FliJ protein</fullName>
    </recommendedName>
</protein>
<dbReference type="GO" id="GO:0044781">
    <property type="term" value="P:bacterial-type flagellum organization"/>
    <property type="evidence" value="ECO:0007669"/>
    <property type="project" value="UniProtKB-KW"/>
</dbReference>
<keyword evidence="9" id="KW-0472">Membrane</keyword>
<keyword evidence="8" id="KW-0653">Protein transport</keyword>
<dbReference type="RefSeq" id="WP_112218249.1">
    <property type="nucleotide sequence ID" value="NZ_MVJN01000001.1"/>
</dbReference>
<dbReference type="EMBL" id="MVJN01000001">
    <property type="protein sequence ID" value="RAP38611.1"/>
    <property type="molecule type" value="Genomic_DNA"/>
</dbReference>
<keyword evidence="12" id="KW-0969">Cilium</keyword>
<dbReference type="InterPro" id="IPR012823">
    <property type="entry name" value="Flagell_FliJ"/>
</dbReference>
<dbReference type="Pfam" id="PF02050">
    <property type="entry name" value="FliJ"/>
    <property type="match status" value="1"/>
</dbReference>
<dbReference type="Proteomes" id="UP000249458">
    <property type="component" value="Unassembled WGS sequence"/>
</dbReference>
<accession>A0A364LNI3</accession>
<evidence type="ECO:0000256" key="10">
    <source>
        <dbReference type="ARBA" id="ARBA00023225"/>
    </source>
</evidence>
<gene>
    <name evidence="12" type="ORF">B1207_01660</name>
</gene>
<proteinExistence type="inferred from homology"/>
<dbReference type="GO" id="GO:0071973">
    <property type="term" value="P:bacterial-type flagellum-dependent cell motility"/>
    <property type="evidence" value="ECO:0007669"/>
    <property type="project" value="InterPro"/>
</dbReference>
<evidence type="ECO:0000313" key="12">
    <source>
        <dbReference type="EMBL" id="RAP38611.1"/>
    </source>
</evidence>
<comment type="similarity">
    <text evidence="2">Belongs to the FliJ family.</text>
</comment>
<keyword evidence="7" id="KW-1005">Bacterial flagellum biogenesis</keyword>
<evidence type="ECO:0000256" key="4">
    <source>
        <dbReference type="ARBA" id="ARBA00022448"/>
    </source>
</evidence>
<dbReference type="PANTHER" id="PTHR38786">
    <property type="entry name" value="FLAGELLAR FLIJ PROTEIN"/>
    <property type="match status" value="1"/>
</dbReference>
<dbReference type="PANTHER" id="PTHR38786:SF1">
    <property type="entry name" value="FLAGELLAR FLIJ PROTEIN"/>
    <property type="match status" value="1"/>
</dbReference>
<keyword evidence="12" id="KW-0282">Flagellum</keyword>
<sequence length="158" mass="18457">MSQAPINQLLQILKIREQAVLEAAKNWQLARDQFHAGKTKHEQLLVYRQDYVEQLHQLGNAGCEIGRMRNRIEFITQLDQALGQMNQHLASLAKQRSQLEKTYFQAKAEQDVVLELLKKLYDEKKSEQERLDQKESDEYALKQWYSKGSITHSKKTGD</sequence>
<name>A0A364LNI3_9GAMM</name>
<evidence type="ECO:0000256" key="1">
    <source>
        <dbReference type="ARBA" id="ARBA00004413"/>
    </source>
</evidence>
<keyword evidence="10" id="KW-1006">Bacterial flagellum protein export</keyword>
<evidence type="ECO:0000313" key="13">
    <source>
        <dbReference type="Proteomes" id="UP000249458"/>
    </source>
</evidence>
<dbReference type="InterPro" id="IPR053716">
    <property type="entry name" value="Flag_assembly_chemotaxis_eff"/>
</dbReference>
<evidence type="ECO:0000256" key="2">
    <source>
        <dbReference type="ARBA" id="ARBA00010004"/>
    </source>
</evidence>
<keyword evidence="11" id="KW-0175">Coiled coil</keyword>
<reference evidence="12 13" key="1">
    <citation type="submission" date="2017-02" db="EMBL/GenBank/DDBJ databases">
        <title>Legionella quilivanii strain from human: case report and whole genome sequencing analysis.</title>
        <authorList>
            <person name="Lalancette C."/>
            <person name="Leduc J.-M."/>
            <person name="Levesque S."/>
            <person name="Fournier E."/>
            <person name="Saoud J."/>
            <person name="Faucher S.P."/>
            <person name="Bernard K."/>
            <person name="Martineau C."/>
            <person name="Longtin J."/>
        </authorList>
    </citation>
    <scope>NUCLEOTIDE SEQUENCE [LARGE SCALE GENOMIC DNA]</scope>
    <source>
        <strain evidence="12 13">ID143958</strain>
    </source>
</reference>
<evidence type="ECO:0000256" key="8">
    <source>
        <dbReference type="ARBA" id="ARBA00022927"/>
    </source>
</evidence>